<sequence length="295" mass="32243">MSMDKAILSGTGPEPVDDTLMFQLEDGRVILRERKRSCQSLSLFIPIKYDVLGKAEDGSSVMVSSLEPQTVRVESSSGDIMIQDIKCLQCNLISESGNIHCGGHVEGNFLLHTGSKGSIRVEKLIGDKMDLRCMKGGIFSQSLYCQEGKVVCNGGQLNLSNLHGRFSIHAAKAKLVHLNGLLGSVRGHLDCQSSTVHIVGLEDDATIESPGDVHLILGNDFSGQITCQCREFAQPDDLSPTSRDYSKLAENVHQVLVNVAEKSHCKKLHVVAPNSRITLEQTDWLSSLNLGKWHH</sequence>
<dbReference type="Proteomes" id="UP000677054">
    <property type="component" value="Unassembled WGS sequence"/>
</dbReference>
<gene>
    <name evidence="2" type="ORF">DSTB1V02_LOCUS10075</name>
</gene>
<accession>A0A7R9AA20</accession>
<dbReference type="EMBL" id="CAJPEV010002772">
    <property type="protein sequence ID" value="CAG0897995.1"/>
    <property type="molecule type" value="Genomic_DNA"/>
</dbReference>
<dbReference type="OrthoDB" id="5984441at2759"/>
<dbReference type="AlphaFoldDB" id="A0A7R9AA20"/>
<dbReference type="Pfam" id="PF13349">
    <property type="entry name" value="DUF4097"/>
    <property type="match status" value="1"/>
</dbReference>
<evidence type="ECO:0000313" key="3">
    <source>
        <dbReference type="Proteomes" id="UP000677054"/>
    </source>
</evidence>
<dbReference type="InterPro" id="IPR025164">
    <property type="entry name" value="Toastrack_DUF4097"/>
</dbReference>
<proteinExistence type="predicted"/>
<evidence type="ECO:0000313" key="2">
    <source>
        <dbReference type="EMBL" id="CAD7250295.1"/>
    </source>
</evidence>
<dbReference type="EMBL" id="LR902289">
    <property type="protein sequence ID" value="CAD7250295.1"/>
    <property type="molecule type" value="Genomic_DNA"/>
</dbReference>
<protein>
    <recommendedName>
        <fullName evidence="1">DUF4097 domain-containing protein</fullName>
    </recommendedName>
</protein>
<reference evidence="2" key="1">
    <citation type="submission" date="2020-11" db="EMBL/GenBank/DDBJ databases">
        <authorList>
            <person name="Tran Van P."/>
        </authorList>
    </citation>
    <scope>NUCLEOTIDE SEQUENCE</scope>
</reference>
<evidence type="ECO:0000259" key="1">
    <source>
        <dbReference type="Pfam" id="PF13349"/>
    </source>
</evidence>
<organism evidence="2">
    <name type="scientific">Darwinula stevensoni</name>
    <dbReference type="NCBI Taxonomy" id="69355"/>
    <lineage>
        <taxon>Eukaryota</taxon>
        <taxon>Metazoa</taxon>
        <taxon>Ecdysozoa</taxon>
        <taxon>Arthropoda</taxon>
        <taxon>Crustacea</taxon>
        <taxon>Oligostraca</taxon>
        <taxon>Ostracoda</taxon>
        <taxon>Podocopa</taxon>
        <taxon>Podocopida</taxon>
        <taxon>Darwinulocopina</taxon>
        <taxon>Darwinuloidea</taxon>
        <taxon>Darwinulidae</taxon>
        <taxon>Darwinula</taxon>
    </lineage>
</organism>
<feature type="domain" description="DUF4097" evidence="1">
    <location>
        <begin position="40"/>
        <end position="161"/>
    </location>
</feature>
<dbReference type="PANTHER" id="PTHR34094">
    <property type="match status" value="1"/>
</dbReference>
<keyword evidence="3" id="KW-1185">Reference proteome</keyword>
<dbReference type="PANTHER" id="PTHR34094:SF1">
    <property type="entry name" value="PROTEIN FAM185A"/>
    <property type="match status" value="1"/>
</dbReference>
<name>A0A7R9AA20_9CRUS</name>